<evidence type="ECO:0000313" key="1">
    <source>
        <dbReference type="EMBL" id="QIE56764.1"/>
    </source>
</evidence>
<sequence>MPLSGQAMLINFMNVSAEHEQDFNRWYDKEHLEERVAIPGFLEARRYIAEDAFERYLGIYTTETIETLGSPEYHHRLANQTPWSLRNIERFRDATRACARVVESRGVGRGAALGFIRLRPAPGMETSTVSFKTRIDAALDLDGVISVHVLANDPDLSKPLKDDPAAAAGANDWYVLIDATGQEALGPAEAALDLATVAGGLSLVSRGRYRLLWDLARAELGN</sequence>
<name>A0A7L5C3D2_9RHOB</name>
<dbReference type="EMBL" id="CP049056">
    <property type="protein sequence ID" value="QIE56764.1"/>
    <property type="molecule type" value="Genomic_DNA"/>
</dbReference>
<organism evidence="1 2">
    <name type="scientific">Pikeienuella piscinae</name>
    <dbReference type="NCBI Taxonomy" id="2748098"/>
    <lineage>
        <taxon>Bacteria</taxon>
        <taxon>Pseudomonadati</taxon>
        <taxon>Pseudomonadota</taxon>
        <taxon>Alphaproteobacteria</taxon>
        <taxon>Rhodobacterales</taxon>
        <taxon>Paracoccaceae</taxon>
        <taxon>Pikeienuella</taxon>
    </lineage>
</organism>
<dbReference type="AlphaFoldDB" id="A0A7L5C3D2"/>
<dbReference type="RefSeq" id="WP_165100480.1">
    <property type="nucleotide sequence ID" value="NZ_CP049056.1"/>
</dbReference>
<proteinExistence type="predicted"/>
<reference evidence="1 2" key="1">
    <citation type="submission" date="2020-02" db="EMBL/GenBank/DDBJ databases">
        <title>complete genome sequence of Rhodobacteraceae bacterium.</title>
        <authorList>
            <person name="Park J."/>
            <person name="Kim Y.-S."/>
            <person name="Kim K.-H."/>
        </authorList>
    </citation>
    <scope>NUCLEOTIDE SEQUENCE [LARGE SCALE GENOMIC DNA]</scope>
    <source>
        <strain evidence="1 2">RR4-56</strain>
    </source>
</reference>
<dbReference type="KEGG" id="hdh:G5B40_15775"/>
<evidence type="ECO:0000313" key="2">
    <source>
        <dbReference type="Proteomes" id="UP000503336"/>
    </source>
</evidence>
<dbReference type="Proteomes" id="UP000503336">
    <property type="component" value="Chromosome"/>
</dbReference>
<gene>
    <name evidence="1" type="ORF">G5B40_15775</name>
</gene>
<keyword evidence="2" id="KW-1185">Reference proteome</keyword>
<accession>A0A7L5C3D2</accession>
<protein>
    <submittedName>
        <fullName evidence="1">Uncharacterized protein</fullName>
    </submittedName>
</protein>